<dbReference type="PANTHER" id="PTHR30193">
    <property type="entry name" value="ABC TRANSPORTER PERMEASE PROTEIN"/>
    <property type="match status" value="1"/>
</dbReference>
<evidence type="ECO:0000259" key="9">
    <source>
        <dbReference type="PROSITE" id="PS50928"/>
    </source>
</evidence>
<dbReference type="InterPro" id="IPR051393">
    <property type="entry name" value="ABC_transporter_permease"/>
</dbReference>
<evidence type="ECO:0000256" key="1">
    <source>
        <dbReference type="ARBA" id="ARBA00004651"/>
    </source>
</evidence>
<feature type="region of interest" description="Disordered" evidence="8">
    <location>
        <begin position="1"/>
        <end position="38"/>
    </location>
</feature>
<evidence type="ECO:0000313" key="10">
    <source>
        <dbReference type="EMBL" id="MEN2745452.1"/>
    </source>
</evidence>
<evidence type="ECO:0000256" key="4">
    <source>
        <dbReference type="ARBA" id="ARBA00022692"/>
    </source>
</evidence>
<feature type="compositionally biased region" description="Basic residues" evidence="8">
    <location>
        <begin position="23"/>
        <end position="38"/>
    </location>
</feature>
<keyword evidence="2 7" id="KW-0813">Transport</keyword>
<dbReference type="Gene3D" id="1.10.3720.10">
    <property type="entry name" value="MetI-like"/>
    <property type="match status" value="1"/>
</dbReference>
<reference evidence="10 11" key="1">
    <citation type="submission" date="2024-05" db="EMBL/GenBank/DDBJ databases">
        <title>Sinomonas sp. nov., isolated from a waste landfill.</title>
        <authorList>
            <person name="Zhao Y."/>
        </authorList>
    </citation>
    <scope>NUCLEOTIDE SEQUENCE [LARGE SCALE GENOMIC DNA]</scope>
    <source>
        <strain evidence="10 11">CCTCC AB2014300</strain>
    </source>
</reference>
<keyword evidence="11" id="KW-1185">Reference proteome</keyword>
<comment type="caution">
    <text evidence="10">The sequence shown here is derived from an EMBL/GenBank/DDBJ whole genome shotgun (WGS) entry which is preliminary data.</text>
</comment>
<dbReference type="RefSeq" id="WP_345885832.1">
    <property type="nucleotide sequence ID" value="NZ_JBDFRB010000013.1"/>
</dbReference>
<feature type="domain" description="ABC transmembrane type-1" evidence="9">
    <location>
        <begin position="116"/>
        <end position="363"/>
    </location>
</feature>
<dbReference type="Pfam" id="PF00528">
    <property type="entry name" value="BPD_transp_1"/>
    <property type="match status" value="1"/>
</dbReference>
<protein>
    <submittedName>
        <fullName evidence="10">Sugar ABC transporter permease</fullName>
    </submittedName>
</protein>
<name>A0ABU9X1X3_9MICC</name>
<proteinExistence type="inferred from homology"/>
<feature type="compositionally biased region" description="Low complexity" evidence="8">
    <location>
        <begin position="9"/>
        <end position="20"/>
    </location>
</feature>
<evidence type="ECO:0000313" key="11">
    <source>
        <dbReference type="Proteomes" id="UP001422074"/>
    </source>
</evidence>
<comment type="subcellular location">
    <subcellularLocation>
        <location evidence="1 7">Cell membrane</location>
        <topology evidence="1 7">Multi-pass membrane protein</topology>
    </subcellularLocation>
</comment>
<feature type="transmembrane region" description="Helical" evidence="7">
    <location>
        <begin position="45"/>
        <end position="72"/>
    </location>
</feature>
<dbReference type="SUPFAM" id="SSF161098">
    <property type="entry name" value="MetI-like"/>
    <property type="match status" value="1"/>
</dbReference>
<dbReference type="InterPro" id="IPR000515">
    <property type="entry name" value="MetI-like"/>
</dbReference>
<evidence type="ECO:0000256" key="6">
    <source>
        <dbReference type="ARBA" id="ARBA00023136"/>
    </source>
</evidence>
<sequence>MAQHEATAERASTAQAAEASVHAPKRPRPSKGQGARKARRGRHDLVAYAYVAPATVLLLVFGVLPLAVSLWISLWKWGIFPERFIGMANYQEILESGLVVVDAAGNTQAGPVGQALANTLYYVALTLLGTIGPSFLVAYLLFRIRTLRDVLQTVYFMPFATTAVAAALVFAWIFNSHFGIANGVLTALGLPEQQWLLDPTPVGRPLADALTGGHAERIPTALQGPSLALCVVILFNVWNVLGFAVAIYLSGLAGMPAELLDAAEVDGASSLQRFRHIVVPLMRPTTLFLTIYLTVSAFKAFTPVFALTQGGDGQREAGGPLGSTNMLTIEIFNNFYQRSDRVGYACAVAVILLIAVGALSALQFRVFRERP</sequence>
<dbReference type="CDD" id="cd06261">
    <property type="entry name" value="TM_PBP2"/>
    <property type="match status" value="1"/>
</dbReference>
<dbReference type="InterPro" id="IPR035906">
    <property type="entry name" value="MetI-like_sf"/>
</dbReference>
<feature type="transmembrane region" description="Helical" evidence="7">
    <location>
        <begin position="342"/>
        <end position="362"/>
    </location>
</feature>
<dbReference type="PROSITE" id="PS50928">
    <property type="entry name" value="ABC_TM1"/>
    <property type="match status" value="1"/>
</dbReference>
<keyword evidence="4 7" id="KW-0812">Transmembrane</keyword>
<gene>
    <name evidence="10" type="ORF">ABCQ75_13030</name>
</gene>
<evidence type="ECO:0000256" key="7">
    <source>
        <dbReference type="RuleBase" id="RU363032"/>
    </source>
</evidence>
<feature type="transmembrane region" description="Helical" evidence="7">
    <location>
        <begin position="120"/>
        <end position="142"/>
    </location>
</feature>
<dbReference type="EMBL" id="JBDFRB010000013">
    <property type="protein sequence ID" value="MEN2745452.1"/>
    <property type="molecule type" value="Genomic_DNA"/>
</dbReference>
<organism evidence="10 11">
    <name type="scientific">Sinomonas halotolerans</name>
    <dbReference type="NCBI Taxonomy" id="1644133"/>
    <lineage>
        <taxon>Bacteria</taxon>
        <taxon>Bacillati</taxon>
        <taxon>Actinomycetota</taxon>
        <taxon>Actinomycetes</taxon>
        <taxon>Micrococcales</taxon>
        <taxon>Micrococcaceae</taxon>
        <taxon>Sinomonas</taxon>
    </lineage>
</organism>
<feature type="transmembrane region" description="Helical" evidence="7">
    <location>
        <begin position="226"/>
        <end position="249"/>
    </location>
</feature>
<evidence type="ECO:0000256" key="2">
    <source>
        <dbReference type="ARBA" id="ARBA00022448"/>
    </source>
</evidence>
<comment type="similarity">
    <text evidence="7">Belongs to the binding-protein-dependent transport system permease family.</text>
</comment>
<evidence type="ECO:0000256" key="5">
    <source>
        <dbReference type="ARBA" id="ARBA00022989"/>
    </source>
</evidence>
<keyword evidence="3" id="KW-1003">Cell membrane</keyword>
<keyword evidence="6 7" id="KW-0472">Membrane</keyword>
<feature type="transmembrane region" description="Helical" evidence="7">
    <location>
        <begin position="154"/>
        <end position="174"/>
    </location>
</feature>
<evidence type="ECO:0000256" key="3">
    <source>
        <dbReference type="ARBA" id="ARBA00022475"/>
    </source>
</evidence>
<accession>A0ABU9X1X3</accession>
<dbReference type="PANTHER" id="PTHR30193:SF37">
    <property type="entry name" value="INNER MEMBRANE ABC TRANSPORTER PERMEASE PROTEIN YCJO"/>
    <property type="match status" value="1"/>
</dbReference>
<dbReference type="Proteomes" id="UP001422074">
    <property type="component" value="Unassembled WGS sequence"/>
</dbReference>
<evidence type="ECO:0000256" key="8">
    <source>
        <dbReference type="SAM" id="MobiDB-lite"/>
    </source>
</evidence>
<keyword evidence="5 7" id="KW-1133">Transmembrane helix</keyword>